<reference evidence="1 2" key="1">
    <citation type="submission" date="2018-12" db="EMBL/GenBank/DDBJ databases">
        <authorList>
            <person name="Feng G."/>
            <person name="Zhu H."/>
        </authorList>
    </citation>
    <scope>NUCLEOTIDE SEQUENCE [LARGE SCALE GENOMIC DNA]</scope>
    <source>
        <strain evidence="1 2">9PBR-2</strain>
    </source>
</reference>
<dbReference type="OrthoDB" id="9805398at2"/>
<organism evidence="1 2">
    <name type="scientific">Hymenobacter metallilatus</name>
    <dbReference type="NCBI Taxonomy" id="2493666"/>
    <lineage>
        <taxon>Bacteria</taxon>
        <taxon>Pseudomonadati</taxon>
        <taxon>Bacteroidota</taxon>
        <taxon>Cytophagia</taxon>
        <taxon>Cytophagales</taxon>
        <taxon>Hymenobacteraceae</taxon>
        <taxon>Hymenobacter</taxon>
    </lineage>
</organism>
<gene>
    <name evidence="1" type="ORF">EI290_11890</name>
</gene>
<evidence type="ECO:0000313" key="1">
    <source>
        <dbReference type="EMBL" id="RSK32425.1"/>
    </source>
</evidence>
<dbReference type="RefSeq" id="WP_125430327.1">
    <property type="nucleotide sequence ID" value="NZ_RWIS01000007.1"/>
</dbReference>
<protein>
    <submittedName>
        <fullName evidence="1">Uncharacterized protein</fullName>
    </submittedName>
</protein>
<sequence>MKIADLLELGFRDSSECPEAWQNKGQVICRDFGHALISILWYSDSSEIEVIVGDVHTPLLHFRSSKLTLSNLQGLLRDYWPTAHPA</sequence>
<dbReference type="Proteomes" id="UP000280066">
    <property type="component" value="Unassembled WGS sequence"/>
</dbReference>
<name>A0A3R9PAU8_9BACT</name>
<comment type="caution">
    <text evidence="1">The sequence shown here is derived from an EMBL/GenBank/DDBJ whole genome shotgun (WGS) entry which is preliminary data.</text>
</comment>
<keyword evidence="2" id="KW-1185">Reference proteome</keyword>
<dbReference type="EMBL" id="RWIS01000007">
    <property type="protein sequence ID" value="RSK32425.1"/>
    <property type="molecule type" value="Genomic_DNA"/>
</dbReference>
<accession>A0A3R9PAU8</accession>
<proteinExistence type="predicted"/>
<dbReference type="AlphaFoldDB" id="A0A3R9PAU8"/>
<evidence type="ECO:0000313" key="2">
    <source>
        <dbReference type="Proteomes" id="UP000280066"/>
    </source>
</evidence>